<gene>
    <name evidence="2" type="ORF">R5R35_010240</name>
</gene>
<protein>
    <submittedName>
        <fullName evidence="2">Uncharacterized protein</fullName>
    </submittedName>
</protein>
<organism evidence="2 3">
    <name type="scientific">Gryllus longicercus</name>
    <dbReference type="NCBI Taxonomy" id="2509291"/>
    <lineage>
        <taxon>Eukaryota</taxon>
        <taxon>Metazoa</taxon>
        <taxon>Ecdysozoa</taxon>
        <taxon>Arthropoda</taxon>
        <taxon>Hexapoda</taxon>
        <taxon>Insecta</taxon>
        <taxon>Pterygota</taxon>
        <taxon>Neoptera</taxon>
        <taxon>Polyneoptera</taxon>
        <taxon>Orthoptera</taxon>
        <taxon>Ensifera</taxon>
        <taxon>Gryllidea</taxon>
        <taxon>Grylloidea</taxon>
        <taxon>Gryllidae</taxon>
        <taxon>Gryllinae</taxon>
        <taxon>Gryllus</taxon>
    </lineage>
</organism>
<feature type="compositionally biased region" description="Polar residues" evidence="1">
    <location>
        <begin position="31"/>
        <end position="45"/>
    </location>
</feature>
<feature type="region of interest" description="Disordered" evidence="1">
    <location>
        <begin position="262"/>
        <end position="351"/>
    </location>
</feature>
<feature type="compositionally biased region" description="Basic and acidic residues" evidence="1">
    <location>
        <begin position="199"/>
        <end position="222"/>
    </location>
</feature>
<keyword evidence="3" id="KW-1185">Reference proteome</keyword>
<evidence type="ECO:0000313" key="3">
    <source>
        <dbReference type="Proteomes" id="UP001378592"/>
    </source>
</evidence>
<dbReference type="Proteomes" id="UP001378592">
    <property type="component" value="Unassembled WGS sequence"/>
</dbReference>
<evidence type="ECO:0000256" key="1">
    <source>
        <dbReference type="SAM" id="MobiDB-lite"/>
    </source>
</evidence>
<feature type="compositionally biased region" description="Polar residues" evidence="1">
    <location>
        <begin position="288"/>
        <end position="297"/>
    </location>
</feature>
<feature type="compositionally biased region" description="Basic and acidic residues" evidence="1">
    <location>
        <begin position="63"/>
        <end position="73"/>
    </location>
</feature>
<feature type="region of interest" description="Disordered" evidence="1">
    <location>
        <begin position="177"/>
        <end position="230"/>
    </location>
</feature>
<dbReference type="AlphaFoldDB" id="A0AAN9VA34"/>
<evidence type="ECO:0000313" key="2">
    <source>
        <dbReference type="EMBL" id="KAK7793247.1"/>
    </source>
</evidence>
<name>A0AAN9VA34_9ORTH</name>
<sequence length="499" mass="56318">MDAAISTGDAVPERRTKSWRREHEETCTRRYLSSYSNVQKVTSPGNDDPVGRSRFSVESSNESTKDDNNKTGEKSVPCCDIDVSRVKSKINVKEGDVWEKDRSTSVDNKNQESVCNEVSESKESFVSNVSKRRATKYLGSNSGDNVLDVDRENVRKSGSHDTIESFTVERSSGSYVKSSKRSTFDRSYNDDNTNNIKTTNDKQYKHKNPEGSDSKITWEGKHSGSINYSDNSRVKHSAKYEATFDNSENSFSQRESKDICTIEQKNKDSTQYTKKSFHKVDDSHSDSGRNNSVLSETCENERVKVNINLQKKKMNETENKLSSQNRAKSDDSSASNSNDTKHFSQDNIPCNQERSNLHTTMMKDCVPENAPPSSQSDILEKTVIPGFLKEIKDSSHRETEVTSFETYLASCDGNAFTLCNDTIGLCVGADGKVQVVMPKQRMKLEDKLAESPDNSEFQEKDIEHGGLIGSSKMIKQQRLEIVWSKYVNEIGAFFFLWKM</sequence>
<comment type="caution">
    <text evidence="2">The sequence shown here is derived from an EMBL/GenBank/DDBJ whole genome shotgun (WGS) entry which is preliminary data.</text>
</comment>
<feature type="region of interest" description="Disordered" evidence="1">
    <location>
        <begin position="1"/>
        <end position="77"/>
    </location>
</feature>
<feature type="compositionally biased region" description="Basic and acidic residues" evidence="1">
    <location>
        <begin position="278"/>
        <end position="287"/>
    </location>
</feature>
<accession>A0AAN9VA34</accession>
<reference evidence="2 3" key="1">
    <citation type="submission" date="2024-03" db="EMBL/GenBank/DDBJ databases">
        <title>The genome assembly and annotation of the cricket Gryllus longicercus Weissman &amp; Gray.</title>
        <authorList>
            <person name="Szrajer S."/>
            <person name="Gray D."/>
            <person name="Ylla G."/>
        </authorList>
    </citation>
    <scope>NUCLEOTIDE SEQUENCE [LARGE SCALE GENOMIC DNA]</scope>
    <source>
        <strain evidence="2">DAG 2021-001</strain>
        <tissue evidence="2">Whole body minus gut</tissue>
    </source>
</reference>
<feature type="compositionally biased region" description="Basic and acidic residues" evidence="1">
    <location>
        <begin position="11"/>
        <end position="28"/>
    </location>
</feature>
<proteinExistence type="predicted"/>
<dbReference type="EMBL" id="JAZDUA010000394">
    <property type="protein sequence ID" value="KAK7793247.1"/>
    <property type="molecule type" value="Genomic_DNA"/>
</dbReference>